<sequence>MQKFDVIVFDLGGVLLDISGVQAILDWRNNQESLPEFWLKWINSPAVRAFESGQMDEDTFIKNIITEFKLPIDYQTFKQSYSGWIKGMFSGVAELLKQLKPQYQLACLTNTNTLHWQEVVNTGVIDLIDTPFVSFEMGEVKPEVSIYQIMLAQLNRSPDRVLFLDDNQINVDAATACGICAYRVVGFEQVKQTLIELNVL</sequence>
<dbReference type="NCBIfam" id="TIGR01509">
    <property type="entry name" value="HAD-SF-IA-v3"/>
    <property type="match status" value="1"/>
</dbReference>
<evidence type="ECO:0000313" key="1">
    <source>
        <dbReference type="EMBL" id="WAJ70931.1"/>
    </source>
</evidence>
<protein>
    <submittedName>
        <fullName evidence="1">HAD-IA family hydrolase</fullName>
    </submittedName>
</protein>
<dbReference type="RefSeq" id="WP_268075315.1">
    <property type="nucleotide sequence ID" value="NZ_CP109965.1"/>
</dbReference>
<dbReference type="Pfam" id="PF00702">
    <property type="entry name" value="Hydrolase"/>
    <property type="match status" value="1"/>
</dbReference>
<dbReference type="PANTHER" id="PTHR43611:SF3">
    <property type="entry name" value="FLAVIN MONONUCLEOTIDE HYDROLASE 1, CHLOROPLATIC"/>
    <property type="match status" value="1"/>
</dbReference>
<organism evidence="1 2">
    <name type="scientific">Catenovulum adriaticum</name>
    <dbReference type="NCBI Taxonomy" id="2984846"/>
    <lineage>
        <taxon>Bacteria</taxon>
        <taxon>Pseudomonadati</taxon>
        <taxon>Pseudomonadota</taxon>
        <taxon>Gammaproteobacteria</taxon>
        <taxon>Alteromonadales</taxon>
        <taxon>Alteromonadaceae</taxon>
        <taxon>Catenovulum</taxon>
    </lineage>
</organism>
<dbReference type="InterPro" id="IPR036412">
    <property type="entry name" value="HAD-like_sf"/>
</dbReference>
<dbReference type="SFLD" id="SFLDS00003">
    <property type="entry name" value="Haloacid_Dehalogenase"/>
    <property type="match status" value="1"/>
</dbReference>
<dbReference type="InterPro" id="IPR023214">
    <property type="entry name" value="HAD_sf"/>
</dbReference>
<dbReference type="Gene3D" id="1.10.150.240">
    <property type="entry name" value="Putative phosphatase, domain 2"/>
    <property type="match status" value="1"/>
</dbReference>
<keyword evidence="2" id="KW-1185">Reference proteome</keyword>
<keyword evidence="1" id="KW-0378">Hydrolase</keyword>
<gene>
    <name evidence="1" type="ORF">OLW01_03770</name>
</gene>
<dbReference type="PANTHER" id="PTHR43611">
    <property type="entry name" value="ALPHA-D-GLUCOSE 1-PHOSPHATE PHOSPHATASE"/>
    <property type="match status" value="1"/>
</dbReference>
<reference evidence="1" key="1">
    <citation type="submission" date="2022-10" db="EMBL/GenBank/DDBJ databases">
        <title>Catenovulum adriacola sp. nov. isolated in the Harbour of Susak.</title>
        <authorList>
            <person name="Schoch T."/>
            <person name="Reich S.J."/>
            <person name="Stoeferle S."/>
            <person name="Flaiz M."/>
            <person name="Kazda M."/>
            <person name="Riedel C.U."/>
            <person name="Duerre P."/>
        </authorList>
    </citation>
    <scope>NUCLEOTIDE SEQUENCE</scope>
    <source>
        <strain evidence="1">TS8</strain>
    </source>
</reference>
<dbReference type="SFLD" id="SFLDG01129">
    <property type="entry name" value="C1.5:_HAD__Beta-PGM__Phosphata"/>
    <property type="match status" value="1"/>
</dbReference>
<name>A0ABY7ARP7_9ALTE</name>
<proteinExistence type="predicted"/>
<dbReference type="GO" id="GO:0016787">
    <property type="term" value="F:hydrolase activity"/>
    <property type="evidence" value="ECO:0007669"/>
    <property type="project" value="UniProtKB-KW"/>
</dbReference>
<dbReference type="InterPro" id="IPR006439">
    <property type="entry name" value="HAD-SF_hydro_IA"/>
</dbReference>
<dbReference type="EMBL" id="CP109965">
    <property type="protein sequence ID" value="WAJ70931.1"/>
    <property type="molecule type" value="Genomic_DNA"/>
</dbReference>
<evidence type="ECO:0000313" key="2">
    <source>
        <dbReference type="Proteomes" id="UP001163726"/>
    </source>
</evidence>
<accession>A0ABY7ARP7</accession>
<dbReference type="Proteomes" id="UP001163726">
    <property type="component" value="Chromosome"/>
</dbReference>
<dbReference type="SUPFAM" id="SSF56784">
    <property type="entry name" value="HAD-like"/>
    <property type="match status" value="1"/>
</dbReference>
<dbReference type="Gene3D" id="3.40.50.1000">
    <property type="entry name" value="HAD superfamily/HAD-like"/>
    <property type="match status" value="1"/>
</dbReference>
<dbReference type="InterPro" id="IPR023198">
    <property type="entry name" value="PGP-like_dom2"/>
</dbReference>